<dbReference type="EMBL" id="CM003379">
    <property type="protein sequence ID" value="KOM52730.1"/>
    <property type="molecule type" value="Genomic_DNA"/>
</dbReference>
<evidence type="ECO:0000313" key="2">
    <source>
        <dbReference type="EMBL" id="KOM52730.1"/>
    </source>
</evidence>
<proteinExistence type="predicted"/>
<protein>
    <submittedName>
        <fullName evidence="2">Uncharacterized protein</fullName>
    </submittedName>
</protein>
<name>A0A0L9VCD4_PHAAN</name>
<feature type="region of interest" description="Disordered" evidence="1">
    <location>
        <begin position="1"/>
        <end position="27"/>
    </location>
</feature>
<reference evidence="3" key="1">
    <citation type="journal article" date="2015" name="Proc. Natl. Acad. Sci. U.S.A.">
        <title>Genome sequencing of adzuki bean (Vigna angularis) provides insight into high starch and low fat accumulation and domestication.</title>
        <authorList>
            <person name="Yang K."/>
            <person name="Tian Z."/>
            <person name="Chen C."/>
            <person name="Luo L."/>
            <person name="Zhao B."/>
            <person name="Wang Z."/>
            <person name="Yu L."/>
            <person name="Li Y."/>
            <person name="Sun Y."/>
            <person name="Li W."/>
            <person name="Chen Y."/>
            <person name="Li Y."/>
            <person name="Zhang Y."/>
            <person name="Ai D."/>
            <person name="Zhao J."/>
            <person name="Shang C."/>
            <person name="Ma Y."/>
            <person name="Wu B."/>
            <person name="Wang M."/>
            <person name="Gao L."/>
            <person name="Sun D."/>
            <person name="Zhang P."/>
            <person name="Guo F."/>
            <person name="Wang W."/>
            <person name="Li Y."/>
            <person name="Wang J."/>
            <person name="Varshney R.K."/>
            <person name="Wang J."/>
            <person name="Ling H.Q."/>
            <person name="Wan P."/>
        </authorList>
    </citation>
    <scope>NUCLEOTIDE SEQUENCE</scope>
    <source>
        <strain evidence="3">cv. Jingnong 6</strain>
    </source>
</reference>
<sequence length="127" mass="14361">MASKPIVNELKDLQKDPPTRCSAGGDDWNVQRMDVHVMDNMEVRKGSPSAEKLATNMEVDEEATITACTIKQLGQQHFGGDHIESKEGHGFYWKLTGLGGQQFTFRILAIKWNGQQRRNALDFRSRN</sequence>
<accession>A0A0L9VCD4</accession>
<evidence type="ECO:0000313" key="3">
    <source>
        <dbReference type="Proteomes" id="UP000053144"/>
    </source>
</evidence>
<dbReference type="Gramene" id="KOM52730">
    <property type="protein sequence ID" value="KOM52730"/>
    <property type="gene ID" value="LR48_Vigan09g138900"/>
</dbReference>
<dbReference type="Proteomes" id="UP000053144">
    <property type="component" value="Chromosome 9"/>
</dbReference>
<feature type="compositionally biased region" description="Basic and acidic residues" evidence="1">
    <location>
        <begin position="9"/>
        <end position="18"/>
    </location>
</feature>
<organism evidence="2 3">
    <name type="scientific">Phaseolus angularis</name>
    <name type="common">Azuki bean</name>
    <name type="synonym">Vigna angularis</name>
    <dbReference type="NCBI Taxonomy" id="3914"/>
    <lineage>
        <taxon>Eukaryota</taxon>
        <taxon>Viridiplantae</taxon>
        <taxon>Streptophyta</taxon>
        <taxon>Embryophyta</taxon>
        <taxon>Tracheophyta</taxon>
        <taxon>Spermatophyta</taxon>
        <taxon>Magnoliopsida</taxon>
        <taxon>eudicotyledons</taxon>
        <taxon>Gunneridae</taxon>
        <taxon>Pentapetalae</taxon>
        <taxon>rosids</taxon>
        <taxon>fabids</taxon>
        <taxon>Fabales</taxon>
        <taxon>Fabaceae</taxon>
        <taxon>Papilionoideae</taxon>
        <taxon>50 kb inversion clade</taxon>
        <taxon>NPAAA clade</taxon>
        <taxon>indigoferoid/millettioid clade</taxon>
        <taxon>Phaseoleae</taxon>
        <taxon>Vigna</taxon>
    </lineage>
</organism>
<dbReference type="AlphaFoldDB" id="A0A0L9VCD4"/>
<gene>
    <name evidence="2" type="ORF">LR48_Vigan09g138900</name>
</gene>
<evidence type="ECO:0000256" key="1">
    <source>
        <dbReference type="SAM" id="MobiDB-lite"/>
    </source>
</evidence>